<evidence type="ECO:0000313" key="2">
    <source>
        <dbReference type="RefSeq" id="XP_028144879.1"/>
    </source>
</evidence>
<name>A0A6P7G744_DIAVI</name>
<gene>
    <name evidence="2" type="primary">LOC114338477</name>
</gene>
<keyword evidence="1" id="KW-0732">Signal</keyword>
<dbReference type="AlphaFoldDB" id="A0A6P7G744"/>
<dbReference type="RefSeq" id="XP_028144879.1">
    <property type="nucleotide sequence ID" value="XM_028289078.1"/>
</dbReference>
<dbReference type="InParanoid" id="A0A6P7G744"/>
<feature type="signal peptide" evidence="1">
    <location>
        <begin position="1"/>
        <end position="20"/>
    </location>
</feature>
<reference evidence="2" key="1">
    <citation type="submission" date="2025-08" db="UniProtKB">
        <authorList>
            <consortium name="RefSeq"/>
        </authorList>
    </citation>
    <scope>IDENTIFICATION</scope>
    <source>
        <tissue evidence="2">Whole insect</tissue>
    </source>
</reference>
<proteinExistence type="predicted"/>
<evidence type="ECO:0000256" key="1">
    <source>
        <dbReference type="SAM" id="SignalP"/>
    </source>
</evidence>
<accession>A0A6P7G744</accession>
<sequence>MSCDFAINTFVPFFWAIVHGVSLCSTPDASLQDLIFTLRPAVSVLHALVAPDDTDFLLNCAGCISHPNKAYPYKTRCNVFIDLNCGVEVSAICLTKGSPDLTRSVPSRKGLNRADNVSFFG</sequence>
<organism evidence="2">
    <name type="scientific">Diabrotica virgifera virgifera</name>
    <name type="common">western corn rootworm</name>
    <dbReference type="NCBI Taxonomy" id="50390"/>
    <lineage>
        <taxon>Eukaryota</taxon>
        <taxon>Metazoa</taxon>
        <taxon>Ecdysozoa</taxon>
        <taxon>Arthropoda</taxon>
        <taxon>Hexapoda</taxon>
        <taxon>Insecta</taxon>
        <taxon>Pterygota</taxon>
        <taxon>Neoptera</taxon>
        <taxon>Endopterygota</taxon>
        <taxon>Coleoptera</taxon>
        <taxon>Polyphaga</taxon>
        <taxon>Cucujiformia</taxon>
        <taxon>Chrysomeloidea</taxon>
        <taxon>Chrysomelidae</taxon>
        <taxon>Galerucinae</taxon>
        <taxon>Diabroticina</taxon>
        <taxon>Diabroticites</taxon>
        <taxon>Diabrotica</taxon>
    </lineage>
</organism>
<protein>
    <submittedName>
        <fullName evidence="2">Uncharacterized protein LOC114338477</fullName>
    </submittedName>
</protein>
<feature type="chain" id="PRO_5028425013" evidence="1">
    <location>
        <begin position="21"/>
        <end position="121"/>
    </location>
</feature>